<dbReference type="Gene3D" id="3.80.10.10">
    <property type="entry name" value="Ribonuclease Inhibitor"/>
    <property type="match status" value="1"/>
</dbReference>
<accession>A0ABR1UAI2</accession>
<gene>
    <name evidence="1" type="ORF">PG993_001128</name>
</gene>
<proteinExistence type="predicted"/>
<protein>
    <recommendedName>
        <fullName evidence="3">F-box domain-containing protein</fullName>
    </recommendedName>
</protein>
<reference evidence="1 2" key="1">
    <citation type="submission" date="2023-01" db="EMBL/GenBank/DDBJ databases">
        <title>Analysis of 21 Apiospora genomes using comparative genomics revels a genus with tremendous synthesis potential of carbohydrate active enzymes and secondary metabolites.</title>
        <authorList>
            <person name="Sorensen T."/>
        </authorList>
    </citation>
    <scope>NUCLEOTIDE SEQUENCE [LARGE SCALE GENOMIC DNA]</scope>
    <source>
        <strain evidence="1 2">CBS 33761</strain>
    </source>
</reference>
<evidence type="ECO:0008006" key="3">
    <source>
        <dbReference type="Google" id="ProtNLM"/>
    </source>
</evidence>
<name>A0ABR1UAI2_9PEZI</name>
<evidence type="ECO:0000313" key="1">
    <source>
        <dbReference type="EMBL" id="KAK8055901.1"/>
    </source>
</evidence>
<dbReference type="SUPFAM" id="SSF52047">
    <property type="entry name" value="RNI-like"/>
    <property type="match status" value="1"/>
</dbReference>
<sequence length="566" mass="63350">MAHSALPQDIILLLCEELAHRHDLATLLQVSLVSRRTASVALEQLYSIYEYSPVFTGQYSNRRRWAVLWRSLIRSSLGQTAYPYCAFVRALSLSNYGQLLEDINYNRDEDALRWLFDAEVGMDEFLVLREGQQTKKLLRGRKLIGHIDFQKTILKCGDAITKYIKDVADEVEKAVALAHVESSYIPVDLLPSWVARLGTLASLRIQDGSALGVEAASAIHECCPNFSELTCLSFSKPTADEDMAVFLQTLKPNSLKRFEVISMNGLSEKAITALNAHAETLRYLNLGSLSAEAMKCLNMLPGCKYLESLSIENLRHDQIDLRTFSDGLLKEITNWIQSCKNLTSLTFSNVRDSLLIVKDVLLTDNIKLDSLSLQNFASQGKAEDSSTWEALGHQTSLETLTLGGQDGTMDGLVVDDTTPLAGVICTLRELKTLNLIQSFVHQREIRRFVKALPALVDLKFGGENMDDTVLDTLVGLSFLKDLDINATSYFTYEGLKEFALQLGAHPDRHRGVRVDILMQSGGLKLSDEQQVWLYEYFNTVLEGIININYDRDPDEAHESDFTGDSD</sequence>
<evidence type="ECO:0000313" key="2">
    <source>
        <dbReference type="Proteomes" id="UP001444661"/>
    </source>
</evidence>
<dbReference type="Proteomes" id="UP001444661">
    <property type="component" value="Unassembled WGS sequence"/>
</dbReference>
<organism evidence="1 2">
    <name type="scientific">Apiospora rasikravindrae</name>
    <dbReference type="NCBI Taxonomy" id="990691"/>
    <lineage>
        <taxon>Eukaryota</taxon>
        <taxon>Fungi</taxon>
        <taxon>Dikarya</taxon>
        <taxon>Ascomycota</taxon>
        <taxon>Pezizomycotina</taxon>
        <taxon>Sordariomycetes</taxon>
        <taxon>Xylariomycetidae</taxon>
        <taxon>Amphisphaeriales</taxon>
        <taxon>Apiosporaceae</taxon>
        <taxon>Apiospora</taxon>
    </lineage>
</organism>
<dbReference type="EMBL" id="JAQQWK010000001">
    <property type="protein sequence ID" value="KAK8055901.1"/>
    <property type="molecule type" value="Genomic_DNA"/>
</dbReference>
<keyword evidence="2" id="KW-1185">Reference proteome</keyword>
<comment type="caution">
    <text evidence="1">The sequence shown here is derived from an EMBL/GenBank/DDBJ whole genome shotgun (WGS) entry which is preliminary data.</text>
</comment>
<dbReference type="InterPro" id="IPR032675">
    <property type="entry name" value="LRR_dom_sf"/>
</dbReference>